<reference evidence="1" key="1">
    <citation type="journal article" date="2019" name="PLoS Negl. Trop. Dis.">
        <title>Revisiting the worldwide diversity of Leptospira species in the environment.</title>
        <authorList>
            <person name="Vincent A.T."/>
            <person name="Schiettekatte O."/>
            <person name="Bourhy P."/>
            <person name="Veyrier F.J."/>
            <person name="Picardeau M."/>
        </authorList>
    </citation>
    <scope>NUCLEOTIDE SEQUENCE [LARGE SCALE GENOMIC DNA]</scope>
    <source>
        <strain evidence="1">201702476</strain>
    </source>
</reference>
<protein>
    <submittedName>
        <fullName evidence="1">Uncharacterized protein</fullName>
    </submittedName>
</protein>
<dbReference type="Proteomes" id="UP000297693">
    <property type="component" value="Unassembled WGS sequence"/>
</dbReference>
<comment type="caution">
    <text evidence="1">The sequence shown here is derived from an EMBL/GenBank/DDBJ whole genome shotgun (WGS) entry which is preliminary data.</text>
</comment>
<gene>
    <name evidence="1" type="ORF">EHQ58_05930</name>
</gene>
<dbReference type="RefSeq" id="WP_135622954.1">
    <property type="nucleotide sequence ID" value="NZ_RQGD01000020.1"/>
</dbReference>
<keyword evidence="2" id="KW-1185">Reference proteome</keyword>
<evidence type="ECO:0000313" key="2">
    <source>
        <dbReference type="Proteomes" id="UP000297693"/>
    </source>
</evidence>
<organism evidence="1 2">
    <name type="scientific">Leptospira ognonensis</name>
    <dbReference type="NCBI Taxonomy" id="2484945"/>
    <lineage>
        <taxon>Bacteria</taxon>
        <taxon>Pseudomonadati</taxon>
        <taxon>Spirochaetota</taxon>
        <taxon>Spirochaetia</taxon>
        <taxon>Leptospirales</taxon>
        <taxon>Leptospiraceae</taxon>
        <taxon>Leptospira</taxon>
    </lineage>
</organism>
<dbReference type="EMBL" id="RQGD01000020">
    <property type="protein sequence ID" value="TGL61314.1"/>
    <property type="molecule type" value="Genomic_DNA"/>
</dbReference>
<sequence length="235" mass="27620">MRIHPFAVCLLFSIYFQGCKAENNHATRNYFLGSILFSISSGCIQYPTKTFVKEFILNKHTNSTSQFEYERVCTFHPQDINYHCSVNGLSEILYHYFSINDFYFKYRQLTVLDGLRRKSTSQFEEEYTRDGFGRLYNYVRKDSSYGETYYDWDALNRVMSGKITKGGCSGTLTNWVYNDSSFRIQNLTDTQDLNCKKNATYQYDSNFQIQGRILEEAQFQTRSEYNLLETGSFCL</sequence>
<accession>A0A4R9K7L9</accession>
<evidence type="ECO:0000313" key="1">
    <source>
        <dbReference type="EMBL" id="TGL61314.1"/>
    </source>
</evidence>
<proteinExistence type="predicted"/>
<dbReference type="AlphaFoldDB" id="A0A4R9K7L9"/>
<name>A0A4R9K7L9_9LEPT</name>